<dbReference type="SUPFAM" id="SSF55729">
    <property type="entry name" value="Acyl-CoA N-acyltransferases (Nat)"/>
    <property type="match status" value="1"/>
</dbReference>
<accession>A0A1H9V8M1</accession>
<sequence length="139" mass="16565">MEYNEFKISDDPSLINLDTIYEFLQKSYWANKRPKEKIRKSIENSLCYGVYHGEKQVGFARVITDYATMYYLADVFIDEEYRGNGIGKKLIEAIINSEDLKDLFGHLCTKDAHTLYEQYHFNRETEKVMIRQPDFLRNR</sequence>
<protein>
    <submittedName>
        <fullName evidence="2">Acetyltransferase (GNAT) domain-containing protein</fullName>
    </submittedName>
</protein>
<dbReference type="Proteomes" id="UP000199687">
    <property type="component" value="Unassembled WGS sequence"/>
</dbReference>
<dbReference type="GO" id="GO:0016747">
    <property type="term" value="F:acyltransferase activity, transferring groups other than amino-acyl groups"/>
    <property type="evidence" value="ECO:0007669"/>
    <property type="project" value="InterPro"/>
</dbReference>
<dbReference type="Gene3D" id="3.40.630.30">
    <property type="match status" value="1"/>
</dbReference>
<dbReference type="CDD" id="cd04301">
    <property type="entry name" value="NAT_SF"/>
    <property type="match status" value="1"/>
</dbReference>
<name>A0A1H9V8M1_9BACI</name>
<dbReference type="OrthoDB" id="3216107at2"/>
<dbReference type="InterPro" id="IPR053144">
    <property type="entry name" value="Acetyltransferase_Butenolide"/>
</dbReference>
<dbReference type="AlphaFoldDB" id="A0A1H9V8M1"/>
<dbReference type="Pfam" id="PF13508">
    <property type="entry name" value="Acetyltransf_7"/>
    <property type="match status" value="1"/>
</dbReference>
<dbReference type="RefSeq" id="WP_089743500.1">
    <property type="nucleotide sequence ID" value="NZ_FOGL01000022.1"/>
</dbReference>
<evidence type="ECO:0000313" key="2">
    <source>
        <dbReference type="EMBL" id="SES18042.1"/>
    </source>
</evidence>
<organism evidence="2 3">
    <name type="scientific">Gracilibacillus ureilyticus</name>
    <dbReference type="NCBI Taxonomy" id="531814"/>
    <lineage>
        <taxon>Bacteria</taxon>
        <taxon>Bacillati</taxon>
        <taxon>Bacillota</taxon>
        <taxon>Bacilli</taxon>
        <taxon>Bacillales</taxon>
        <taxon>Bacillaceae</taxon>
        <taxon>Gracilibacillus</taxon>
    </lineage>
</organism>
<dbReference type="PANTHER" id="PTHR43233">
    <property type="entry name" value="FAMILY N-ACETYLTRANSFERASE, PUTATIVE (AFU_ORTHOLOGUE AFUA_6G03350)-RELATED"/>
    <property type="match status" value="1"/>
</dbReference>
<dbReference type="InterPro" id="IPR000182">
    <property type="entry name" value="GNAT_dom"/>
</dbReference>
<gene>
    <name evidence="2" type="ORF">SAMN04487944_12224</name>
</gene>
<feature type="domain" description="N-acetyltransferase" evidence="1">
    <location>
        <begin position="1"/>
        <end position="139"/>
    </location>
</feature>
<dbReference type="STRING" id="531814.SAMN04487944_12224"/>
<dbReference type="InterPro" id="IPR016181">
    <property type="entry name" value="Acyl_CoA_acyltransferase"/>
</dbReference>
<keyword evidence="2" id="KW-0808">Transferase</keyword>
<reference evidence="2 3" key="1">
    <citation type="submission" date="2016-10" db="EMBL/GenBank/DDBJ databases">
        <authorList>
            <person name="de Groot N.N."/>
        </authorList>
    </citation>
    <scope>NUCLEOTIDE SEQUENCE [LARGE SCALE GENOMIC DNA]</scope>
    <source>
        <strain evidence="2 3">CGMCC 1.7727</strain>
    </source>
</reference>
<evidence type="ECO:0000313" key="3">
    <source>
        <dbReference type="Proteomes" id="UP000199687"/>
    </source>
</evidence>
<dbReference type="EMBL" id="FOGL01000022">
    <property type="protein sequence ID" value="SES18042.1"/>
    <property type="molecule type" value="Genomic_DNA"/>
</dbReference>
<proteinExistence type="predicted"/>
<dbReference type="PANTHER" id="PTHR43233:SF1">
    <property type="entry name" value="FAMILY N-ACETYLTRANSFERASE, PUTATIVE (AFU_ORTHOLOGUE AFUA_6G03350)-RELATED"/>
    <property type="match status" value="1"/>
</dbReference>
<evidence type="ECO:0000259" key="1">
    <source>
        <dbReference type="PROSITE" id="PS51186"/>
    </source>
</evidence>
<dbReference type="PROSITE" id="PS51186">
    <property type="entry name" value="GNAT"/>
    <property type="match status" value="1"/>
</dbReference>
<keyword evidence="3" id="KW-1185">Reference proteome</keyword>